<evidence type="ECO:0000256" key="3">
    <source>
        <dbReference type="ARBA" id="ARBA00022801"/>
    </source>
</evidence>
<dbReference type="InterPro" id="IPR000064">
    <property type="entry name" value="NLP_P60_dom"/>
</dbReference>
<sequence length="711" mass="78632">MTRDGAVLDNQTTGEEIHISERDAEKQLSPDGQPVQMGKRDAPMNPAEDAPKHGRQFRPQEQKEPEKEQPKPQQPSAEPFQPQGGSPVSHIPQDIPTSAAPGGTAEKLFDRAAAEHDAHKARQAARMSRDAAQERYSASRLQFSEEERAAPELHKHIHRAEKAADKLDAAQAAIPKKRVLRKERVFDEASGTAKTKLRFDTVDKSPPKLKPNPLGRPLREVAVQAHGKIHEVEHENVGVESGHKAEELAEHGAGGAIRWERRHRKLKPYRAAEKAERKAVNANAEYLYQKVLHDNPEMLSGNPLNRFFQKQRLKREYAKAARTAKAAGSTAQATAKSAEKTAEATATAAKKAAEKAKEAAEFVARHWKGVLVVLAGFLLIVMLIGGLQSCSALVGAAGGGVAASSYQSEDADILAAEAAYCALEAELQEYLDTYERTHDYDEYHYDLDEIKHDPYVLASILSALHDGAWTASEVQGTLQMLFEKQYILTETVVTEVRYRTVTRTDSAGNKYEVEVPYNYYICTVELENFNLSHIPVYIMDEETLSKYALYMSVLGNKPELFGDSEYIPKYITNRPEGYEIPPSAMEDETFAAVITEAEKYLGYPYVWGGSSPSTSFDCSGFVSWVLTNSGVCNTGRLGAQGLYNISTPVSNPQPGDLVFFVGTYDTPGVSHVGIYVGNSMMIHCGDPISYSNLNSSYWQAHFYAYARPPYN</sequence>
<dbReference type="GO" id="GO:0001897">
    <property type="term" value="P:symbiont-mediated cytolysis of host cell"/>
    <property type="evidence" value="ECO:0007669"/>
    <property type="project" value="UniProtKB-ARBA"/>
</dbReference>
<evidence type="ECO:0000256" key="4">
    <source>
        <dbReference type="ARBA" id="ARBA00022807"/>
    </source>
</evidence>
<dbReference type="GO" id="GO:0006508">
    <property type="term" value="P:proteolysis"/>
    <property type="evidence" value="ECO:0007669"/>
    <property type="project" value="UniProtKB-KW"/>
</dbReference>
<dbReference type="PROSITE" id="PS51935">
    <property type="entry name" value="NLPC_P60"/>
    <property type="match status" value="1"/>
</dbReference>
<evidence type="ECO:0000256" key="5">
    <source>
        <dbReference type="SAM" id="MobiDB-lite"/>
    </source>
</evidence>
<reference evidence="7" key="1">
    <citation type="journal article" date="2021" name="Proc. Natl. Acad. Sci. U.S.A.">
        <title>A Catalog of Tens of Thousands of Viruses from Human Metagenomes Reveals Hidden Associations with Chronic Diseases.</title>
        <authorList>
            <person name="Tisza M.J."/>
            <person name="Buck C.B."/>
        </authorList>
    </citation>
    <scope>NUCLEOTIDE SEQUENCE</scope>
    <source>
        <strain evidence="7">CtoWO12</strain>
    </source>
</reference>
<keyword evidence="2" id="KW-0645">Protease</keyword>
<dbReference type="PANTHER" id="PTHR47053">
    <property type="entry name" value="MUREIN DD-ENDOPEPTIDASE MEPH-RELATED"/>
    <property type="match status" value="1"/>
</dbReference>
<feature type="compositionally biased region" description="Basic and acidic residues" evidence="5">
    <location>
        <begin position="58"/>
        <end position="70"/>
    </location>
</feature>
<organism evidence="7">
    <name type="scientific">Siphoviridae sp. ctoWO12</name>
    <dbReference type="NCBI Taxonomy" id="2826461"/>
    <lineage>
        <taxon>Viruses</taxon>
        <taxon>Duplodnaviria</taxon>
        <taxon>Heunggongvirae</taxon>
        <taxon>Uroviricota</taxon>
        <taxon>Caudoviricetes</taxon>
    </lineage>
</organism>
<accession>A0A8S5QYE6</accession>
<proteinExistence type="inferred from homology"/>
<evidence type="ECO:0000259" key="6">
    <source>
        <dbReference type="PROSITE" id="PS51935"/>
    </source>
</evidence>
<evidence type="ECO:0000256" key="1">
    <source>
        <dbReference type="ARBA" id="ARBA00007074"/>
    </source>
</evidence>
<keyword evidence="3" id="KW-0378">Hydrolase</keyword>
<feature type="compositionally biased region" description="Basic and acidic residues" evidence="5">
    <location>
        <begin position="107"/>
        <end position="120"/>
    </location>
</feature>
<keyword evidence="4" id="KW-0788">Thiol protease</keyword>
<evidence type="ECO:0000256" key="2">
    <source>
        <dbReference type="ARBA" id="ARBA00022670"/>
    </source>
</evidence>
<dbReference type="Pfam" id="PF00877">
    <property type="entry name" value="NLPC_P60"/>
    <property type="match status" value="1"/>
</dbReference>
<dbReference type="SUPFAM" id="SSF54001">
    <property type="entry name" value="Cysteine proteinases"/>
    <property type="match status" value="1"/>
</dbReference>
<evidence type="ECO:0000313" key="7">
    <source>
        <dbReference type="EMBL" id="DAE23875.1"/>
    </source>
</evidence>
<dbReference type="EMBL" id="BK015761">
    <property type="protein sequence ID" value="DAE23875.1"/>
    <property type="molecule type" value="Genomic_DNA"/>
</dbReference>
<dbReference type="NCBIfam" id="NF045974">
    <property type="entry name" value="conju_CD1108"/>
    <property type="match status" value="1"/>
</dbReference>
<protein>
    <submittedName>
        <fullName evidence="7">NlpC/P60 family</fullName>
    </submittedName>
</protein>
<name>A0A8S5QYE6_9CAUD</name>
<dbReference type="GO" id="GO:0008234">
    <property type="term" value="F:cysteine-type peptidase activity"/>
    <property type="evidence" value="ECO:0007669"/>
    <property type="project" value="UniProtKB-KW"/>
</dbReference>
<dbReference type="InterPro" id="IPR051202">
    <property type="entry name" value="Peptidase_C40"/>
</dbReference>
<feature type="compositionally biased region" description="Basic and acidic residues" evidence="5">
    <location>
        <begin position="15"/>
        <end position="28"/>
    </location>
</feature>
<dbReference type="Gene3D" id="3.90.1720.10">
    <property type="entry name" value="endopeptidase domain like (from Nostoc punctiforme)"/>
    <property type="match status" value="1"/>
</dbReference>
<feature type="region of interest" description="Disordered" evidence="5">
    <location>
        <begin position="1"/>
        <end position="150"/>
    </location>
</feature>
<dbReference type="InterPro" id="IPR038765">
    <property type="entry name" value="Papain-like_cys_pep_sf"/>
</dbReference>
<comment type="similarity">
    <text evidence="1">Belongs to the peptidase C40 family.</text>
</comment>
<feature type="domain" description="NlpC/P60" evidence="6">
    <location>
        <begin position="587"/>
        <end position="709"/>
    </location>
</feature>
<dbReference type="PANTHER" id="PTHR47053:SF5">
    <property type="entry name" value="BIFUNCTIONAL MURAMIDASE_DL-ENDOPEPTIDASE CWLT"/>
    <property type="match status" value="1"/>
</dbReference>